<sequence length="1091" mass="120616">MDPGRYGHQQGWDNNSVILLNSQALEGYGAVHEPNFRVGASYDERRFLDERYSRDNVYSRNAFHRDVRDRDNYPPPPPAIGLWPQSRRRSYEEEYPLDRESRRHEQPYINSYHEMDTFRDDEVDTVQELDKFGDGYRSVENYREHGFDRSARFVGRERDEYTYDEYDSRSRLSHQSREESRERDYDYGRHSYDSDYDRGSRRDGNWRRRESRDKRCLSREIDQSPHRRHERSRSRGRDDRPRSRSPRSRSHGRNYREDSYDDDRHERTDKRRDREEKRHREQFSVAPSATVVVKGLSQKTTEEDLYQILAEWGPLRHVRVIKERNSGISRGFAFIDFPSVGAARAMMDKIGDEGLVVDGRKLFFEYSSKPTGGAGGLFGQENAVKPGHFNHRSITVPSDWMCNSCGCVNFARRTSCFQCNEPRSDDAPSADIALSNPLPLGKKGLEAGPTHVLVVRGLDENADEEMLRYEFSKHAPIKDLRLVRDKFTHVSRGFAFVHFHSVLVSSTNYVLFAKTNAIKSRELVNVEDATKALEATNGTTLEKNGQILRVAYAKSILGPGSGTSGSSQSSSLAAAAIEAATFAQQYDAVGWAPKEYNPEDKQSTSGPEHIGGEVAVQNDGLAPQSGFVWDEASGYYYDAASGFYYDGNTGLYYDGNSGIWYSYDQKTQQYIPCTDQNDNKTSGNLSELPKASDGSSNRKVIISAPATVTSAERAASLPDAVQAAATAAIAAEKKEKEKSKEIKLASKSSILANKKKMNNVLSMWKQRSHEGQATRVALDDNQLSGSADDRPFPVGQSAKSKFRTDVSSTKDNSTSTSGSTTIGSVVQAAGLESPVKPRPVSNSLGGTVMGVIRGSGRATARSETPYSGSSVGAYGSSIAASTAGLSLPANADVPTGVTPFKTDASALGTYASPGAVGGGKRRFSEMPLTSASAHKEQSQTAYRDRAAERRSLYGSSSLGDVLSDQGFVDSNRDFSLRKGAMDSMPFPPGVGGGRVSGDANVNSYEVITADKAIDESNVGNRMLRNMGWQEGLGLGKDGSGMVEPVQAQATEHRAGLGSQQKKLDPNLEVQAGDSYKTLIQKKALARFREMS</sequence>
<feature type="region of interest" description="Disordered" evidence="10">
    <location>
        <begin position="779"/>
        <end position="821"/>
    </location>
</feature>
<reference evidence="14 15" key="1">
    <citation type="journal article" date="2019" name="Plant Biotechnol. J.">
        <title>The red bayberry genome and genetic basis of sex determination.</title>
        <authorList>
            <person name="Jia H.M."/>
            <person name="Jia H.J."/>
            <person name="Cai Q.L."/>
            <person name="Wang Y."/>
            <person name="Zhao H.B."/>
            <person name="Yang W.F."/>
            <person name="Wang G.Y."/>
            <person name="Li Y.H."/>
            <person name="Zhan D.L."/>
            <person name="Shen Y.T."/>
            <person name="Niu Q.F."/>
            <person name="Chang L."/>
            <person name="Qiu J."/>
            <person name="Zhao L."/>
            <person name="Xie H.B."/>
            <person name="Fu W.Y."/>
            <person name="Jin J."/>
            <person name="Li X.W."/>
            <person name="Jiao Y."/>
            <person name="Zhou C.C."/>
            <person name="Tu T."/>
            <person name="Chai C.Y."/>
            <person name="Gao J.L."/>
            <person name="Fan L.J."/>
            <person name="van de Weg E."/>
            <person name="Wang J.Y."/>
            <person name="Gao Z.S."/>
        </authorList>
    </citation>
    <scope>NUCLEOTIDE SEQUENCE [LARGE SCALE GENOMIC DNA]</scope>
    <source>
        <tissue evidence="14">Leaves</tissue>
    </source>
</reference>
<dbReference type="Pfam" id="PF17780">
    <property type="entry name" value="OCRE"/>
    <property type="match status" value="1"/>
</dbReference>
<dbReference type="Proteomes" id="UP000516437">
    <property type="component" value="Chromosome 6"/>
</dbReference>
<dbReference type="PROSITE" id="PS50102">
    <property type="entry name" value="RRM"/>
    <property type="match status" value="2"/>
</dbReference>
<dbReference type="InterPro" id="IPR035979">
    <property type="entry name" value="RBD_domain_sf"/>
</dbReference>
<feature type="compositionally biased region" description="Polar residues" evidence="10">
    <location>
        <begin position="674"/>
        <end position="685"/>
    </location>
</feature>
<dbReference type="InterPro" id="IPR036443">
    <property type="entry name" value="Znf_RanBP2_sf"/>
</dbReference>
<dbReference type="AlphaFoldDB" id="A0A6A1VGQ7"/>
<evidence type="ECO:0000259" key="12">
    <source>
        <dbReference type="PROSITE" id="PS50174"/>
    </source>
</evidence>
<feature type="compositionally biased region" description="Basic and acidic residues" evidence="10">
    <location>
        <begin position="254"/>
        <end position="282"/>
    </location>
</feature>
<accession>A0A6A1VGQ7</accession>
<feature type="compositionally biased region" description="Basic and acidic residues" evidence="10">
    <location>
        <begin position="164"/>
        <end position="225"/>
    </location>
</feature>
<feature type="compositionally biased region" description="Basic residues" evidence="10">
    <location>
        <begin position="243"/>
        <end position="253"/>
    </location>
</feature>
<dbReference type="InterPro" id="IPR000504">
    <property type="entry name" value="RRM_dom"/>
</dbReference>
<dbReference type="Pfam" id="PF00076">
    <property type="entry name" value="RRM_1"/>
    <property type="match status" value="2"/>
</dbReference>
<organism evidence="14 15">
    <name type="scientific">Morella rubra</name>
    <name type="common">Chinese bayberry</name>
    <dbReference type="NCBI Taxonomy" id="262757"/>
    <lineage>
        <taxon>Eukaryota</taxon>
        <taxon>Viridiplantae</taxon>
        <taxon>Streptophyta</taxon>
        <taxon>Embryophyta</taxon>
        <taxon>Tracheophyta</taxon>
        <taxon>Spermatophyta</taxon>
        <taxon>Magnoliopsida</taxon>
        <taxon>eudicotyledons</taxon>
        <taxon>Gunneridae</taxon>
        <taxon>Pentapetalae</taxon>
        <taxon>rosids</taxon>
        <taxon>fabids</taxon>
        <taxon>Fagales</taxon>
        <taxon>Myricaceae</taxon>
        <taxon>Morella</taxon>
    </lineage>
</organism>
<dbReference type="CDD" id="cd16166">
    <property type="entry name" value="OCRE_SUA_like"/>
    <property type="match status" value="1"/>
</dbReference>
<evidence type="ECO:0000256" key="2">
    <source>
        <dbReference type="ARBA" id="ARBA00022723"/>
    </source>
</evidence>
<keyword evidence="6 8" id="KW-0694">RNA-binding</keyword>
<evidence type="ECO:0000259" key="13">
    <source>
        <dbReference type="PROSITE" id="PS50199"/>
    </source>
</evidence>
<dbReference type="EMBL" id="RXIC02000024">
    <property type="protein sequence ID" value="KAB1211366.1"/>
    <property type="molecule type" value="Genomic_DNA"/>
</dbReference>
<dbReference type="OrthoDB" id="439808at2759"/>
<dbReference type="PROSITE" id="PS01358">
    <property type="entry name" value="ZF_RANBP2_1"/>
    <property type="match status" value="1"/>
</dbReference>
<dbReference type="PANTHER" id="PTHR13948">
    <property type="entry name" value="RNA-BINDING PROTEIN"/>
    <property type="match status" value="1"/>
</dbReference>
<dbReference type="SMART" id="SM00360">
    <property type="entry name" value="RRM"/>
    <property type="match status" value="2"/>
</dbReference>
<dbReference type="InterPro" id="IPR012677">
    <property type="entry name" value="Nucleotide-bd_a/b_plait_sf"/>
</dbReference>
<dbReference type="GO" id="GO:0005634">
    <property type="term" value="C:nucleus"/>
    <property type="evidence" value="ECO:0007669"/>
    <property type="project" value="UniProtKB-SubCell"/>
</dbReference>
<keyword evidence="4 9" id="KW-0863">Zinc-finger</keyword>
<name>A0A6A1VGQ7_9ROSI</name>
<dbReference type="SUPFAM" id="SSF54928">
    <property type="entry name" value="RNA-binding domain, RBD"/>
    <property type="match status" value="2"/>
</dbReference>
<keyword evidence="2" id="KW-0479">Metal-binding</keyword>
<keyword evidence="7" id="KW-0539">Nucleus</keyword>
<protein>
    <submittedName>
        <fullName evidence="14">RNA-binding protein 5</fullName>
    </submittedName>
</protein>
<evidence type="ECO:0000256" key="9">
    <source>
        <dbReference type="PROSITE-ProRule" id="PRU00322"/>
    </source>
</evidence>
<keyword evidence="5" id="KW-0862">Zinc</keyword>
<evidence type="ECO:0000256" key="5">
    <source>
        <dbReference type="ARBA" id="ARBA00022833"/>
    </source>
</evidence>
<proteinExistence type="predicted"/>
<dbReference type="CDD" id="cd12313">
    <property type="entry name" value="RRM1_RRM2_RBM5_like"/>
    <property type="match status" value="1"/>
</dbReference>
<evidence type="ECO:0000256" key="1">
    <source>
        <dbReference type="ARBA" id="ARBA00004123"/>
    </source>
</evidence>
<feature type="region of interest" description="Disordered" evidence="10">
    <location>
        <begin position="594"/>
        <end position="617"/>
    </location>
</feature>
<dbReference type="GO" id="GO:0000398">
    <property type="term" value="P:mRNA splicing, via spliceosome"/>
    <property type="evidence" value="ECO:0007669"/>
    <property type="project" value="TreeGrafter"/>
</dbReference>
<dbReference type="InterPro" id="IPR000467">
    <property type="entry name" value="G_patch_dom"/>
</dbReference>
<feature type="domain" description="RRM" evidence="11">
    <location>
        <begin position="451"/>
        <end position="555"/>
    </location>
</feature>
<comment type="subcellular location">
    <subcellularLocation>
        <location evidence="1">Nucleus</location>
    </subcellularLocation>
</comment>
<evidence type="ECO:0000313" key="15">
    <source>
        <dbReference type="Proteomes" id="UP000516437"/>
    </source>
</evidence>
<feature type="domain" description="RanBP2-type" evidence="13">
    <location>
        <begin position="396"/>
        <end position="425"/>
    </location>
</feature>
<dbReference type="Gene3D" id="4.10.1060.10">
    <property type="entry name" value="Zinc finger, RanBP2-type"/>
    <property type="match status" value="1"/>
</dbReference>
<dbReference type="PROSITE" id="PS50174">
    <property type="entry name" value="G_PATCH"/>
    <property type="match status" value="1"/>
</dbReference>
<dbReference type="SMART" id="SM00443">
    <property type="entry name" value="G_patch"/>
    <property type="match status" value="1"/>
</dbReference>
<evidence type="ECO:0000256" key="4">
    <source>
        <dbReference type="ARBA" id="ARBA00022771"/>
    </source>
</evidence>
<dbReference type="GO" id="GO:0003723">
    <property type="term" value="F:RNA binding"/>
    <property type="evidence" value="ECO:0007669"/>
    <property type="project" value="UniProtKB-UniRule"/>
</dbReference>
<dbReference type="Gene3D" id="3.30.70.330">
    <property type="match status" value="2"/>
</dbReference>
<evidence type="ECO:0000313" key="14">
    <source>
        <dbReference type="EMBL" id="KAB1211366.1"/>
    </source>
</evidence>
<dbReference type="InterPro" id="IPR041591">
    <property type="entry name" value="OCRE"/>
</dbReference>
<feature type="domain" description="RRM" evidence="11">
    <location>
        <begin position="289"/>
        <end position="369"/>
    </location>
</feature>
<feature type="domain" description="G-patch" evidence="12">
    <location>
        <begin position="1015"/>
        <end position="1061"/>
    </location>
</feature>
<feature type="compositionally biased region" description="Basic and acidic residues" evidence="10">
    <location>
        <begin position="233"/>
        <end position="242"/>
    </location>
</feature>
<evidence type="ECO:0000256" key="6">
    <source>
        <dbReference type="ARBA" id="ARBA00022884"/>
    </source>
</evidence>
<feature type="region of interest" description="Disordered" evidence="10">
    <location>
        <begin position="674"/>
        <end position="697"/>
    </location>
</feature>
<feature type="region of interest" description="Disordered" evidence="10">
    <location>
        <begin position="164"/>
        <end position="283"/>
    </location>
</feature>
<dbReference type="PROSITE" id="PS50199">
    <property type="entry name" value="ZF_RANBP2_2"/>
    <property type="match status" value="1"/>
</dbReference>
<evidence type="ECO:0000256" key="3">
    <source>
        <dbReference type="ARBA" id="ARBA00022737"/>
    </source>
</evidence>
<comment type="caution">
    <text evidence="14">The sequence shown here is derived from an EMBL/GenBank/DDBJ whole genome shotgun (WGS) entry which is preliminary data.</text>
</comment>
<dbReference type="SUPFAM" id="SSF90209">
    <property type="entry name" value="Ran binding protein zinc finger-like"/>
    <property type="match status" value="1"/>
</dbReference>
<feature type="compositionally biased region" description="Low complexity" evidence="10">
    <location>
        <begin position="805"/>
        <end position="821"/>
    </location>
</feature>
<evidence type="ECO:0000256" key="7">
    <source>
        <dbReference type="ARBA" id="ARBA00023242"/>
    </source>
</evidence>
<dbReference type="Pfam" id="PF01585">
    <property type="entry name" value="G-patch"/>
    <property type="match status" value="1"/>
</dbReference>
<evidence type="ECO:0000256" key="10">
    <source>
        <dbReference type="SAM" id="MobiDB-lite"/>
    </source>
</evidence>
<gene>
    <name evidence="14" type="ORF">CJ030_MR6G021444</name>
</gene>
<feature type="region of interest" description="Disordered" evidence="10">
    <location>
        <begin position="916"/>
        <end position="941"/>
    </location>
</feature>
<dbReference type="PANTHER" id="PTHR13948:SF3">
    <property type="entry name" value="FI21118P1"/>
    <property type="match status" value="1"/>
</dbReference>
<dbReference type="InterPro" id="IPR001876">
    <property type="entry name" value="Znf_RanBP2"/>
</dbReference>
<dbReference type="SMART" id="SM00547">
    <property type="entry name" value="ZnF_RBZ"/>
    <property type="match status" value="1"/>
</dbReference>
<evidence type="ECO:0000259" key="11">
    <source>
        <dbReference type="PROSITE" id="PS50102"/>
    </source>
</evidence>
<dbReference type="GO" id="GO:0008270">
    <property type="term" value="F:zinc ion binding"/>
    <property type="evidence" value="ECO:0007669"/>
    <property type="project" value="UniProtKB-KW"/>
</dbReference>
<dbReference type="InterPro" id="IPR035623">
    <property type="entry name" value="SUA-like_OCRE"/>
</dbReference>
<keyword evidence="3" id="KW-0677">Repeat</keyword>
<evidence type="ECO:0000256" key="8">
    <source>
        <dbReference type="PROSITE-ProRule" id="PRU00176"/>
    </source>
</evidence>
<keyword evidence="15" id="KW-1185">Reference proteome</keyword>